<dbReference type="RefSeq" id="WP_043135838.1">
    <property type="nucleotide sequence ID" value="NZ_JSUQ01000001.1"/>
</dbReference>
<organism evidence="2 3">
    <name type="scientific">Mameliella alba</name>
    <dbReference type="NCBI Taxonomy" id="561184"/>
    <lineage>
        <taxon>Bacteria</taxon>
        <taxon>Pseudomonadati</taxon>
        <taxon>Pseudomonadota</taxon>
        <taxon>Alphaproteobacteria</taxon>
        <taxon>Rhodobacterales</taxon>
        <taxon>Roseobacteraceae</taxon>
        <taxon>Mameliella</taxon>
    </lineage>
</organism>
<protein>
    <submittedName>
        <fullName evidence="2">Uncharacterized protein</fullName>
    </submittedName>
</protein>
<dbReference type="OrthoDB" id="7822309at2"/>
<keyword evidence="1" id="KW-1133">Transmembrane helix</keyword>
<evidence type="ECO:0000256" key="1">
    <source>
        <dbReference type="SAM" id="Phobius"/>
    </source>
</evidence>
<name>A0A0B3S7Q1_9RHOB</name>
<gene>
    <name evidence="2" type="ORF">OA50_00012</name>
</gene>
<keyword evidence="1" id="KW-0812">Transmembrane</keyword>
<accession>A0A0B3S7Q1</accession>
<reference evidence="2 3" key="1">
    <citation type="submission" date="2014-10" db="EMBL/GenBank/DDBJ databases">
        <title>Genome sequence of Ponticoccus sp. strain UMTAT08 isolated from clonal culture of toxic dinoflagellate Alexandrium tamiyavanichii.</title>
        <authorList>
            <person name="Gan H.Y."/>
            <person name="Muhd D.-D."/>
            <person name="Mohd Noor M.E."/>
            <person name="Yeong Y.S."/>
            <person name="Usup G."/>
        </authorList>
    </citation>
    <scope>NUCLEOTIDE SEQUENCE [LARGE SCALE GENOMIC DNA]</scope>
    <source>
        <strain evidence="2 3">UMTAT08</strain>
    </source>
</reference>
<evidence type="ECO:0000313" key="2">
    <source>
        <dbReference type="EMBL" id="KHQ54978.1"/>
    </source>
</evidence>
<comment type="caution">
    <text evidence="2">The sequence shown here is derived from an EMBL/GenBank/DDBJ whole genome shotgun (WGS) entry which is preliminary data.</text>
</comment>
<dbReference type="AlphaFoldDB" id="A0A0B3S7Q1"/>
<dbReference type="Proteomes" id="UP000030960">
    <property type="component" value="Unassembled WGS sequence"/>
</dbReference>
<feature type="transmembrane region" description="Helical" evidence="1">
    <location>
        <begin position="108"/>
        <end position="126"/>
    </location>
</feature>
<dbReference type="EMBL" id="JSUQ01000001">
    <property type="protein sequence ID" value="KHQ54978.1"/>
    <property type="molecule type" value="Genomic_DNA"/>
</dbReference>
<keyword evidence="1" id="KW-0472">Membrane</keyword>
<dbReference type="PATRIC" id="fig|1515334.3.peg.11"/>
<proteinExistence type="predicted"/>
<evidence type="ECO:0000313" key="3">
    <source>
        <dbReference type="Proteomes" id="UP000030960"/>
    </source>
</evidence>
<dbReference type="STRING" id="561184.SAMN05216376_10312"/>
<keyword evidence="3" id="KW-1185">Reference proteome</keyword>
<sequence>MTALKQFSRLEATGLWRPSPDEQRREVIVSLGEATLTLSDINGTALAHWSLGAVNRSNGKDIPAIYHPDNAPEETLELDGSESEMINGIDRLLRAIDRRRPRPGKLRFLLTGGTLAVIAAAAIFWVPDALERYAVTVVPPVKRVEIGNNLLQHIERVAGKPCATRDAQQPLDRLANRLLTRGRIVILPGGARVSAHLPGGIVLLNHGVVEDFEDPDVAAGFVLTEAVRASETDPLAALLDHAGLVASLRLLTTGALPDGALSSYAEYLMAETPALPPVDPLIAAFDHAEIRSTPFAYALDITGERTLALIEADPRAGDGSRQVLSDADWVRLQGICGA</sequence>